<reference evidence="1" key="1">
    <citation type="journal article" date="2023" name="PLoS Negl. Trop. Dis.">
        <title>A genome sequence for Biomphalaria pfeifferi, the major vector snail for the human-infecting parasite Schistosoma mansoni.</title>
        <authorList>
            <person name="Bu L."/>
            <person name="Lu L."/>
            <person name="Laidemitt M.R."/>
            <person name="Zhang S.M."/>
            <person name="Mutuku M."/>
            <person name="Mkoji G."/>
            <person name="Steinauer M."/>
            <person name="Loker E.S."/>
        </authorList>
    </citation>
    <scope>NUCLEOTIDE SEQUENCE</scope>
    <source>
        <strain evidence="1">KasaAsao</strain>
    </source>
</reference>
<accession>A0AAD8AX35</accession>
<comment type="caution">
    <text evidence="1">The sequence shown here is derived from an EMBL/GenBank/DDBJ whole genome shotgun (WGS) entry which is preliminary data.</text>
</comment>
<sequence length="90" mass="9808">MDRIHHSDSGASRPEDSVYVASVETSKAPEGYPVLCELLKKLFLSYLDWAWNKNQQSKKSATPFHQGTDISVPLPGVAVPARNVAVTVGL</sequence>
<name>A0AAD8AX35_BIOPF</name>
<evidence type="ECO:0000313" key="2">
    <source>
        <dbReference type="Proteomes" id="UP001233172"/>
    </source>
</evidence>
<evidence type="ECO:0000313" key="1">
    <source>
        <dbReference type="EMBL" id="KAK0043268.1"/>
    </source>
</evidence>
<organism evidence="1 2">
    <name type="scientific">Biomphalaria pfeifferi</name>
    <name type="common">Bloodfluke planorb</name>
    <name type="synonym">Freshwater snail</name>
    <dbReference type="NCBI Taxonomy" id="112525"/>
    <lineage>
        <taxon>Eukaryota</taxon>
        <taxon>Metazoa</taxon>
        <taxon>Spiralia</taxon>
        <taxon>Lophotrochozoa</taxon>
        <taxon>Mollusca</taxon>
        <taxon>Gastropoda</taxon>
        <taxon>Heterobranchia</taxon>
        <taxon>Euthyneura</taxon>
        <taxon>Panpulmonata</taxon>
        <taxon>Hygrophila</taxon>
        <taxon>Lymnaeoidea</taxon>
        <taxon>Planorbidae</taxon>
        <taxon>Biomphalaria</taxon>
    </lineage>
</organism>
<gene>
    <name evidence="1" type="ORF">Bpfe_027263</name>
</gene>
<dbReference type="EMBL" id="JASAOG010000220">
    <property type="protein sequence ID" value="KAK0043268.1"/>
    <property type="molecule type" value="Genomic_DNA"/>
</dbReference>
<proteinExistence type="predicted"/>
<keyword evidence="2" id="KW-1185">Reference proteome</keyword>
<protein>
    <submittedName>
        <fullName evidence="1">Uncharacterized protein</fullName>
    </submittedName>
</protein>
<dbReference type="AlphaFoldDB" id="A0AAD8AX35"/>
<dbReference type="Proteomes" id="UP001233172">
    <property type="component" value="Unassembled WGS sequence"/>
</dbReference>
<reference evidence="1" key="2">
    <citation type="submission" date="2023-04" db="EMBL/GenBank/DDBJ databases">
        <authorList>
            <person name="Bu L."/>
            <person name="Lu L."/>
            <person name="Laidemitt M.R."/>
            <person name="Zhang S.M."/>
            <person name="Mutuku M."/>
            <person name="Mkoji G."/>
            <person name="Steinauer M."/>
            <person name="Loker E.S."/>
        </authorList>
    </citation>
    <scope>NUCLEOTIDE SEQUENCE</scope>
    <source>
        <strain evidence="1">KasaAsao</strain>
        <tissue evidence="1">Whole Snail</tissue>
    </source>
</reference>